<dbReference type="GO" id="GO:0006281">
    <property type="term" value="P:DNA repair"/>
    <property type="evidence" value="ECO:0007669"/>
    <property type="project" value="UniProtKB-KW"/>
</dbReference>
<dbReference type="SUPFAM" id="SSF47819">
    <property type="entry name" value="HRDC-like"/>
    <property type="match status" value="1"/>
</dbReference>
<dbReference type="InterPro" id="IPR010997">
    <property type="entry name" value="HRDC-like_sf"/>
</dbReference>
<dbReference type="InterPro" id="IPR018982">
    <property type="entry name" value="RQC_domain"/>
</dbReference>
<dbReference type="InterPro" id="IPR006293">
    <property type="entry name" value="DNA_helicase_ATP-dep_RecQ_bac"/>
</dbReference>
<comment type="caution">
    <text evidence="21">The sequence shown here is derived from an EMBL/GenBank/DDBJ whole genome shotgun (WGS) entry which is preliminary data.</text>
</comment>
<dbReference type="GO" id="GO:0043590">
    <property type="term" value="C:bacterial nucleoid"/>
    <property type="evidence" value="ECO:0007669"/>
    <property type="project" value="TreeGrafter"/>
</dbReference>
<dbReference type="InterPro" id="IPR014001">
    <property type="entry name" value="Helicase_ATP-bd"/>
</dbReference>
<comment type="catalytic activity">
    <reaction evidence="15">
        <text>Couples ATP hydrolysis with the unwinding of duplex DNA by translocating in the 3'-5' direction.</text>
        <dbReference type="EC" id="5.6.2.4"/>
    </reaction>
</comment>
<dbReference type="EMBL" id="AWVQ01000139">
    <property type="protein sequence ID" value="ERK72368.1"/>
    <property type="molecule type" value="Genomic_DNA"/>
</dbReference>
<keyword evidence="11" id="KW-0238">DNA-binding</keyword>
<dbReference type="Gene3D" id="3.40.50.300">
    <property type="entry name" value="P-loop containing nucleotide triphosphate hydrolases"/>
    <property type="match status" value="2"/>
</dbReference>
<evidence type="ECO:0000313" key="21">
    <source>
        <dbReference type="EMBL" id="ERK72368.1"/>
    </source>
</evidence>
<evidence type="ECO:0000256" key="9">
    <source>
        <dbReference type="ARBA" id="ARBA00022833"/>
    </source>
</evidence>
<dbReference type="GO" id="GO:0003677">
    <property type="term" value="F:DNA binding"/>
    <property type="evidence" value="ECO:0007669"/>
    <property type="project" value="UniProtKB-KW"/>
</dbReference>
<feature type="compositionally biased region" description="Basic and acidic residues" evidence="17">
    <location>
        <begin position="526"/>
        <end position="535"/>
    </location>
</feature>
<dbReference type="InterPro" id="IPR036388">
    <property type="entry name" value="WH-like_DNA-bd_sf"/>
</dbReference>
<dbReference type="Pfam" id="PF16124">
    <property type="entry name" value="RecQ_Zn_bind"/>
    <property type="match status" value="1"/>
</dbReference>
<dbReference type="SMART" id="SM00487">
    <property type="entry name" value="DEXDc"/>
    <property type="match status" value="1"/>
</dbReference>
<dbReference type="Pfam" id="PF00271">
    <property type="entry name" value="Helicase_C"/>
    <property type="match status" value="1"/>
</dbReference>
<evidence type="ECO:0000256" key="8">
    <source>
        <dbReference type="ARBA" id="ARBA00022806"/>
    </source>
</evidence>
<evidence type="ECO:0000313" key="22">
    <source>
        <dbReference type="Proteomes" id="UP000016605"/>
    </source>
</evidence>
<keyword evidence="9" id="KW-0862">Zinc</keyword>
<evidence type="ECO:0000256" key="14">
    <source>
        <dbReference type="ARBA" id="ARBA00023235"/>
    </source>
</evidence>
<keyword evidence="6" id="KW-0227">DNA damage</keyword>
<dbReference type="EC" id="5.6.2.4" evidence="16"/>
<dbReference type="AlphaFoldDB" id="U2T4F8"/>
<dbReference type="InterPro" id="IPR032284">
    <property type="entry name" value="RecQ_Zn-bd"/>
</dbReference>
<dbReference type="InterPro" id="IPR044876">
    <property type="entry name" value="HRDC_dom_sf"/>
</dbReference>
<comment type="similarity">
    <text evidence="3">Belongs to the helicase family. RecQ subfamily.</text>
</comment>
<dbReference type="PATRIC" id="fig|1358026.3.peg.1097"/>
<accession>U2T4F8</accession>
<keyword evidence="10" id="KW-0067">ATP-binding</keyword>
<dbReference type="CDD" id="cd18794">
    <property type="entry name" value="SF2_C_RecQ"/>
    <property type="match status" value="1"/>
</dbReference>
<organism evidence="21 22">
    <name type="scientific">Leifsonia aquatica ATCC 14665</name>
    <dbReference type="NCBI Taxonomy" id="1358026"/>
    <lineage>
        <taxon>Bacteria</taxon>
        <taxon>Bacillati</taxon>
        <taxon>Actinomycetota</taxon>
        <taxon>Actinomycetes</taxon>
        <taxon>Micrococcales</taxon>
        <taxon>Microbacteriaceae</taxon>
        <taxon>Leifsonia</taxon>
    </lineage>
</organism>
<dbReference type="Pfam" id="PF00570">
    <property type="entry name" value="HRDC"/>
    <property type="match status" value="1"/>
</dbReference>
<dbReference type="HOGENOM" id="CLU_439780_0_0_11"/>
<dbReference type="Pfam" id="PF09382">
    <property type="entry name" value="RQC"/>
    <property type="match status" value="1"/>
</dbReference>
<dbReference type="Gene3D" id="1.10.150.80">
    <property type="entry name" value="HRDC domain"/>
    <property type="match status" value="1"/>
</dbReference>
<gene>
    <name evidence="21" type="ORF">N136_01269</name>
</gene>
<evidence type="ECO:0000256" key="16">
    <source>
        <dbReference type="NCBIfam" id="TIGR01389"/>
    </source>
</evidence>
<comment type="cofactor">
    <cofactor evidence="1">
        <name>Mg(2+)</name>
        <dbReference type="ChEBI" id="CHEBI:18420"/>
    </cofactor>
</comment>
<dbReference type="RefSeq" id="WP_021758033.1">
    <property type="nucleotide sequence ID" value="NZ_KI272001.1"/>
</dbReference>
<dbReference type="GO" id="GO:0006310">
    <property type="term" value="P:DNA recombination"/>
    <property type="evidence" value="ECO:0007669"/>
    <property type="project" value="UniProtKB-UniRule"/>
</dbReference>
<dbReference type="SMART" id="SM00490">
    <property type="entry name" value="HELICc"/>
    <property type="match status" value="1"/>
</dbReference>
<dbReference type="PROSITE" id="PS51192">
    <property type="entry name" value="HELICASE_ATP_BIND_1"/>
    <property type="match status" value="1"/>
</dbReference>
<dbReference type="CDD" id="cd17920">
    <property type="entry name" value="DEXHc_RecQ"/>
    <property type="match status" value="1"/>
</dbReference>
<dbReference type="InterPro" id="IPR011545">
    <property type="entry name" value="DEAD/DEAH_box_helicase_dom"/>
</dbReference>
<evidence type="ECO:0000256" key="7">
    <source>
        <dbReference type="ARBA" id="ARBA00022801"/>
    </source>
</evidence>
<evidence type="ECO:0000256" key="12">
    <source>
        <dbReference type="ARBA" id="ARBA00023172"/>
    </source>
</evidence>
<keyword evidence="14" id="KW-0413">Isomerase</keyword>
<evidence type="ECO:0000259" key="20">
    <source>
        <dbReference type="PROSITE" id="PS51194"/>
    </source>
</evidence>
<dbReference type="GO" id="GO:0006260">
    <property type="term" value="P:DNA replication"/>
    <property type="evidence" value="ECO:0007669"/>
    <property type="project" value="InterPro"/>
</dbReference>
<comment type="cofactor">
    <cofactor evidence="2">
        <name>Zn(2+)</name>
        <dbReference type="ChEBI" id="CHEBI:29105"/>
    </cofactor>
</comment>
<evidence type="ECO:0000256" key="2">
    <source>
        <dbReference type="ARBA" id="ARBA00001947"/>
    </source>
</evidence>
<dbReference type="GO" id="GO:0005737">
    <property type="term" value="C:cytoplasm"/>
    <property type="evidence" value="ECO:0007669"/>
    <property type="project" value="TreeGrafter"/>
</dbReference>
<evidence type="ECO:0000256" key="10">
    <source>
        <dbReference type="ARBA" id="ARBA00022840"/>
    </source>
</evidence>
<dbReference type="GO" id="GO:0046872">
    <property type="term" value="F:metal ion binding"/>
    <property type="evidence" value="ECO:0007669"/>
    <property type="project" value="UniProtKB-KW"/>
</dbReference>
<dbReference type="SMART" id="SM00341">
    <property type="entry name" value="HRDC"/>
    <property type="match status" value="1"/>
</dbReference>
<dbReference type="NCBIfam" id="TIGR01389">
    <property type="entry name" value="recQ"/>
    <property type="match status" value="1"/>
</dbReference>
<feature type="domain" description="Helicase ATP-binding" evidence="19">
    <location>
        <begin position="44"/>
        <end position="212"/>
    </location>
</feature>
<keyword evidence="8 21" id="KW-0347">Helicase</keyword>
<dbReference type="InterPro" id="IPR004589">
    <property type="entry name" value="DNA_helicase_ATP-dep_RecQ"/>
</dbReference>
<evidence type="ECO:0000256" key="5">
    <source>
        <dbReference type="ARBA" id="ARBA00022741"/>
    </source>
</evidence>
<dbReference type="PANTHER" id="PTHR13710">
    <property type="entry name" value="DNA HELICASE RECQ FAMILY MEMBER"/>
    <property type="match status" value="1"/>
</dbReference>
<evidence type="ECO:0000259" key="18">
    <source>
        <dbReference type="PROSITE" id="PS50967"/>
    </source>
</evidence>
<evidence type="ECO:0000256" key="6">
    <source>
        <dbReference type="ARBA" id="ARBA00022763"/>
    </source>
</evidence>
<feature type="domain" description="HRDC" evidence="18">
    <location>
        <begin position="547"/>
        <end position="621"/>
    </location>
</feature>
<feature type="non-terminal residue" evidence="21">
    <location>
        <position position="1"/>
    </location>
</feature>
<sequence>GSAPAVAAATRAPAITAPRFATPAEALKTVFGYDSFRGEQAQIIDQVVSGGDAVVLMPTGGGKSLCYQIPSLVREGTGVVVSPLIALMQDQVDALTAVGVRAAFLNSTQDPQQRAAVESAYLSGELDILYVAPERLSSEATKRFLERGRIALFAIDEAHCVSQWGHDFRPDYLALSELADRWPDVPRIALTATATDATHREITSRLRLEGAEHFVADFDRPNIQYRIVPKVEVRKQLLDFITVEHPGEAGIVYALSRNSVERTAEFLSARGLTALPYHAGLDAGLRARTQARFLREEGVIVVATIAFGMGIDKPDVRFVAHIDLPKSVEGYYQETGRAGRDGLPSTAWLAYGLQDVVQQRRMIDDSPGDLAHRRRLTQHLDAMLALCETVQCRRVNLLGYFGQRSEPCGNCDTCLTPPESWDGTVPAQKLLSTVVRLARERNQRFGAGHLVDIVRGKRTPRVDQHGHDALSTWGIGADLSESQWRGVVRQLIAQELLKPEGEYGVLVLTPGSAEVLAGKRQVILRREPERPERASRSSRSAAPSDVAPTDLPLFEALRSWRAGEAKSQGVPAYIVFGDATLRAVASARPASLGDLDGISGIGAKKREAYGQALIDVVAAQG</sequence>
<dbReference type="Gene3D" id="1.10.10.10">
    <property type="entry name" value="Winged helix-like DNA-binding domain superfamily/Winged helix DNA-binding domain"/>
    <property type="match status" value="1"/>
</dbReference>
<dbReference type="InterPro" id="IPR001650">
    <property type="entry name" value="Helicase_C-like"/>
</dbReference>
<keyword evidence="5" id="KW-0547">Nucleotide-binding</keyword>
<dbReference type="GO" id="GO:0009378">
    <property type="term" value="F:four-way junction helicase activity"/>
    <property type="evidence" value="ECO:0007669"/>
    <property type="project" value="TreeGrafter"/>
</dbReference>
<keyword evidence="12" id="KW-0233">DNA recombination</keyword>
<keyword evidence="7" id="KW-0378">Hydrolase</keyword>
<dbReference type="GO" id="GO:0016787">
    <property type="term" value="F:hydrolase activity"/>
    <property type="evidence" value="ECO:0007669"/>
    <property type="project" value="UniProtKB-KW"/>
</dbReference>
<evidence type="ECO:0000256" key="11">
    <source>
        <dbReference type="ARBA" id="ARBA00023125"/>
    </source>
</evidence>
<evidence type="ECO:0000256" key="17">
    <source>
        <dbReference type="SAM" id="MobiDB-lite"/>
    </source>
</evidence>
<dbReference type="SUPFAM" id="SSF52540">
    <property type="entry name" value="P-loop containing nucleoside triphosphate hydrolases"/>
    <property type="match status" value="2"/>
</dbReference>
<dbReference type="FunFam" id="3.40.50.300:FF:000156">
    <property type="entry name" value="ATP-dependent DNA helicase recQ"/>
    <property type="match status" value="1"/>
</dbReference>
<protein>
    <recommendedName>
        <fullName evidence="16">DNA helicase RecQ</fullName>
        <ecNumber evidence="16">5.6.2.4</ecNumber>
    </recommendedName>
</protein>
<dbReference type="FunFam" id="3.40.50.300:FF:000296">
    <property type="entry name" value="ATP-dependent DNA helicase RecQ"/>
    <property type="match status" value="1"/>
</dbReference>
<dbReference type="PROSITE" id="PS51194">
    <property type="entry name" value="HELICASE_CTER"/>
    <property type="match status" value="1"/>
</dbReference>
<dbReference type="NCBIfam" id="TIGR00614">
    <property type="entry name" value="recQ_fam"/>
    <property type="match status" value="1"/>
</dbReference>
<evidence type="ECO:0000256" key="1">
    <source>
        <dbReference type="ARBA" id="ARBA00001946"/>
    </source>
</evidence>
<dbReference type="GO" id="GO:0030894">
    <property type="term" value="C:replisome"/>
    <property type="evidence" value="ECO:0007669"/>
    <property type="project" value="TreeGrafter"/>
</dbReference>
<dbReference type="InterPro" id="IPR027417">
    <property type="entry name" value="P-loop_NTPase"/>
</dbReference>
<evidence type="ECO:0000259" key="19">
    <source>
        <dbReference type="PROSITE" id="PS51192"/>
    </source>
</evidence>
<name>U2T4F8_LEIAQ</name>
<reference evidence="21 22" key="1">
    <citation type="submission" date="2013-08" db="EMBL/GenBank/DDBJ databases">
        <authorList>
            <person name="Weinstock G."/>
            <person name="Sodergren E."/>
            <person name="Wylie T."/>
            <person name="Fulton L."/>
            <person name="Fulton R."/>
            <person name="Fronick C."/>
            <person name="O'Laughlin M."/>
            <person name="Godfrey J."/>
            <person name="Miner T."/>
            <person name="Herter B."/>
            <person name="Appelbaum E."/>
            <person name="Cordes M."/>
            <person name="Lek S."/>
            <person name="Wollam A."/>
            <person name="Pepin K.H."/>
            <person name="Palsikar V.B."/>
            <person name="Mitreva M."/>
            <person name="Wilson R.K."/>
        </authorList>
    </citation>
    <scope>NUCLEOTIDE SEQUENCE [LARGE SCALE GENOMIC DNA]</scope>
    <source>
        <strain evidence="21 22">ATCC 14665</strain>
    </source>
</reference>
<dbReference type="PROSITE" id="PS50967">
    <property type="entry name" value="HRDC"/>
    <property type="match status" value="1"/>
</dbReference>
<evidence type="ECO:0000256" key="3">
    <source>
        <dbReference type="ARBA" id="ARBA00005446"/>
    </source>
</evidence>
<dbReference type="Proteomes" id="UP000016605">
    <property type="component" value="Unassembled WGS sequence"/>
</dbReference>
<dbReference type="GO" id="GO:0009432">
    <property type="term" value="P:SOS response"/>
    <property type="evidence" value="ECO:0007669"/>
    <property type="project" value="UniProtKB-UniRule"/>
</dbReference>
<dbReference type="Pfam" id="PF00270">
    <property type="entry name" value="DEAD"/>
    <property type="match status" value="1"/>
</dbReference>
<dbReference type="GO" id="GO:0043138">
    <property type="term" value="F:3'-5' DNA helicase activity"/>
    <property type="evidence" value="ECO:0007669"/>
    <property type="project" value="UniProtKB-EC"/>
</dbReference>
<dbReference type="PANTHER" id="PTHR13710:SF105">
    <property type="entry name" value="ATP-DEPENDENT DNA HELICASE Q1"/>
    <property type="match status" value="1"/>
</dbReference>
<dbReference type="GO" id="GO:0005524">
    <property type="term" value="F:ATP binding"/>
    <property type="evidence" value="ECO:0007669"/>
    <property type="project" value="UniProtKB-KW"/>
</dbReference>
<evidence type="ECO:0000256" key="13">
    <source>
        <dbReference type="ARBA" id="ARBA00023204"/>
    </source>
</evidence>
<dbReference type="SMART" id="SM00956">
    <property type="entry name" value="RQC"/>
    <property type="match status" value="1"/>
</dbReference>
<dbReference type="InterPro" id="IPR002121">
    <property type="entry name" value="HRDC_dom"/>
</dbReference>
<keyword evidence="4" id="KW-0479">Metal-binding</keyword>
<evidence type="ECO:0000256" key="4">
    <source>
        <dbReference type="ARBA" id="ARBA00022723"/>
    </source>
</evidence>
<proteinExistence type="inferred from homology"/>
<feature type="domain" description="Helicase C-terminal" evidence="20">
    <location>
        <begin position="236"/>
        <end position="398"/>
    </location>
</feature>
<evidence type="ECO:0000256" key="15">
    <source>
        <dbReference type="ARBA" id="ARBA00034617"/>
    </source>
</evidence>
<keyword evidence="13" id="KW-0234">DNA repair</keyword>
<feature type="region of interest" description="Disordered" evidence="17">
    <location>
        <begin position="526"/>
        <end position="547"/>
    </location>
</feature>